<dbReference type="Pfam" id="PF03861">
    <property type="entry name" value="ANTAR"/>
    <property type="match status" value="1"/>
</dbReference>
<dbReference type="InterPro" id="IPR008327">
    <property type="entry name" value="Sig_transdc_resp-reg_antiterm"/>
</dbReference>
<protein>
    <submittedName>
        <fullName evidence="4">Transcriptional regulator</fullName>
    </submittedName>
</protein>
<dbReference type="Gene3D" id="3.40.50.2300">
    <property type="match status" value="1"/>
</dbReference>
<feature type="domain" description="ANTAR" evidence="3">
    <location>
        <begin position="133"/>
        <end position="194"/>
    </location>
</feature>
<dbReference type="SMART" id="SM01012">
    <property type="entry name" value="ANTAR"/>
    <property type="match status" value="1"/>
</dbReference>
<feature type="domain" description="Response regulatory" evidence="2">
    <location>
        <begin position="13"/>
        <end position="127"/>
    </location>
</feature>
<evidence type="ECO:0000256" key="1">
    <source>
        <dbReference type="PROSITE-ProRule" id="PRU00169"/>
    </source>
</evidence>
<evidence type="ECO:0000313" key="4">
    <source>
        <dbReference type="EMBL" id="BCJ35024.1"/>
    </source>
</evidence>
<dbReference type="SUPFAM" id="SSF52172">
    <property type="entry name" value="CheY-like"/>
    <property type="match status" value="1"/>
</dbReference>
<dbReference type="PANTHER" id="PTHR43367">
    <property type="match status" value="1"/>
</dbReference>
<sequence>MSAEQTGETARRRVLIAEDEALIRLDLAEMLAEEGYEVVGEAGDGETAVRLTREHKPDLVILDVKMPIMDGIAAAEQIAGDRLAPVVILTAFSQRDLVERAQAAGAMAYLVKPFQKSDLVPAIEIALSRFAELAALEAEVASLGERLDSRKAIDRAKGQLMTRYGMSEPDAFRWIQRAAMDHRLTMRQVADRIVAEGGTGSPEGAEA</sequence>
<dbReference type="AlphaFoldDB" id="A0A7R7DNR9"/>
<dbReference type="InterPro" id="IPR005561">
    <property type="entry name" value="ANTAR"/>
</dbReference>
<dbReference type="InterPro" id="IPR011006">
    <property type="entry name" value="CheY-like_superfamily"/>
</dbReference>
<dbReference type="PROSITE" id="PS50921">
    <property type="entry name" value="ANTAR"/>
    <property type="match status" value="1"/>
</dbReference>
<dbReference type="PIRSF" id="PIRSF036382">
    <property type="entry name" value="RR_antiterm"/>
    <property type="match status" value="1"/>
</dbReference>
<dbReference type="GO" id="GO:0003723">
    <property type="term" value="F:RNA binding"/>
    <property type="evidence" value="ECO:0007669"/>
    <property type="project" value="InterPro"/>
</dbReference>
<keyword evidence="5" id="KW-1185">Reference proteome</keyword>
<evidence type="ECO:0000259" key="3">
    <source>
        <dbReference type="PROSITE" id="PS50921"/>
    </source>
</evidence>
<dbReference type="GO" id="GO:0000160">
    <property type="term" value="P:phosphorelay signal transduction system"/>
    <property type="evidence" value="ECO:0007669"/>
    <property type="project" value="InterPro"/>
</dbReference>
<name>A0A7R7DNR9_9ACTN</name>
<dbReference type="Gene3D" id="1.10.10.10">
    <property type="entry name" value="Winged helix-like DNA-binding domain superfamily/Winged helix DNA-binding domain"/>
    <property type="match status" value="1"/>
</dbReference>
<dbReference type="KEGG" id="atl:Athai_25270"/>
<dbReference type="FunFam" id="3.40.50.2300:FF:000050">
    <property type="entry name" value="Response regulator receiver"/>
    <property type="match status" value="1"/>
</dbReference>
<feature type="modified residue" description="4-aspartylphosphate" evidence="1">
    <location>
        <position position="63"/>
    </location>
</feature>
<evidence type="ECO:0000259" key="2">
    <source>
        <dbReference type="PROSITE" id="PS50110"/>
    </source>
</evidence>
<dbReference type="PANTHER" id="PTHR43367:SF1">
    <property type="entry name" value="TWO-COMPONENT RESPONSE REGULATOR-LIKE APRR6-RELATED"/>
    <property type="match status" value="1"/>
</dbReference>
<dbReference type="RefSeq" id="WP_239156889.1">
    <property type="nucleotide sequence ID" value="NZ_AP023355.1"/>
</dbReference>
<keyword evidence="1" id="KW-0597">Phosphoprotein</keyword>
<dbReference type="SMART" id="SM00448">
    <property type="entry name" value="REC"/>
    <property type="match status" value="1"/>
</dbReference>
<dbReference type="Proteomes" id="UP000611640">
    <property type="component" value="Chromosome"/>
</dbReference>
<accession>A0A7R7DNR9</accession>
<proteinExistence type="predicted"/>
<dbReference type="InterPro" id="IPR036388">
    <property type="entry name" value="WH-like_DNA-bd_sf"/>
</dbReference>
<evidence type="ECO:0000313" key="5">
    <source>
        <dbReference type="Proteomes" id="UP000611640"/>
    </source>
</evidence>
<gene>
    <name evidence="4" type="primary">nasT</name>
    <name evidence="4" type="ORF">Athai_25270</name>
</gene>
<dbReference type="EMBL" id="AP023355">
    <property type="protein sequence ID" value="BCJ35024.1"/>
    <property type="molecule type" value="Genomic_DNA"/>
</dbReference>
<dbReference type="InterPro" id="IPR001789">
    <property type="entry name" value="Sig_transdc_resp-reg_receiver"/>
</dbReference>
<organism evidence="4 5">
    <name type="scientific">Actinocatenispora thailandica</name>
    <dbReference type="NCBI Taxonomy" id="227318"/>
    <lineage>
        <taxon>Bacteria</taxon>
        <taxon>Bacillati</taxon>
        <taxon>Actinomycetota</taxon>
        <taxon>Actinomycetes</taxon>
        <taxon>Micromonosporales</taxon>
        <taxon>Micromonosporaceae</taxon>
        <taxon>Actinocatenispora</taxon>
    </lineage>
</organism>
<dbReference type="PROSITE" id="PS50110">
    <property type="entry name" value="RESPONSE_REGULATORY"/>
    <property type="match status" value="1"/>
</dbReference>
<reference evidence="4 5" key="1">
    <citation type="submission" date="2020-08" db="EMBL/GenBank/DDBJ databases">
        <title>Whole genome shotgun sequence of Actinocatenispora thailandica NBRC 105041.</title>
        <authorList>
            <person name="Komaki H."/>
            <person name="Tamura T."/>
        </authorList>
    </citation>
    <scope>NUCLEOTIDE SEQUENCE [LARGE SCALE GENOMIC DNA]</scope>
    <source>
        <strain evidence="4 5">NBRC 105041</strain>
    </source>
</reference>
<dbReference type="Pfam" id="PF00072">
    <property type="entry name" value="Response_reg"/>
    <property type="match status" value="1"/>
</dbReference>